<proteinExistence type="predicted"/>
<gene>
    <name evidence="1" type="ORF">A7U60_g2301</name>
</gene>
<keyword evidence="2" id="KW-1185">Reference proteome</keyword>
<organism evidence="1 2">
    <name type="scientific">Sanghuangporus baumii</name>
    <name type="common">Phellinus baumii</name>
    <dbReference type="NCBI Taxonomy" id="108892"/>
    <lineage>
        <taxon>Eukaryota</taxon>
        <taxon>Fungi</taxon>
        <taxon>Dikarya</taxon>
        <taxon>Basidiomycota</taxon>
        <taxon>Agaricomycotina</taxon>
        <taxon>Agaricomycetes</taxon>
        <taxon>Hymenochaetales</taxon>
        <taxon>Hymenochaetaceae</taxon>
        <taxon>Sanghuangporus</taxon>
    </lineage>
</organism>
<reference evidence="1" key="1">
    <citation type="submission" date="2016-06" db="EMBL/GenBank/DDBJ databases">
        <title>Draft Genome sequence of the fungus Inonotus baumii.</title>
        <authorList>
            <person name="Zhu H."/>
            <person name="Lin W."/>
        </authorList>
    </citation>
    <scope>NUCLEOTIDE SEQUENCE</scope>
    <source>
        <strain evidence="1">821</strain>
    </source>
</reference>
<dbReference type="AlphaFoldDB" id="A0A9Q5I2G5"/>
<accession>A0A9Q5I2G5</accession>
<sequence>MEVDSAPLHVETGKTIKDREVAEPVKMLKTGAERLEGASHSTPLISLEPTMLKIELRKSERHEEEERAAQHAKISQMAAEIKANMR</sequence>
<name>A0A9Q5I2G5_SANBA</name>
<dbReference type="EMBL" id="LNZH02000129">
    <property type="protein sequence ID" value="OCB90475.1"/>
    <property type="molecule type" value="Genomic_DNA"/>
</dbReference>
<protein>
    <submittedName>
        <fullName evidence="1">Uncharacterized protein</fullName>
    </submittedName>
</protein>
<evidence type="ECO:0000313" key="2">
    <source>
        <dbReference type="Proteomes" id="UP000757232"/>
    </source>
</evidence>
<comment type="caution">
    <text evidence="1">The sequence shown here is derived from an EMBL/GenBank/DDBJ whole genome shotgun (WGS) entry which is preliminary data.</text>
</comment>
<dbReference type="Proteomes" id="UP000757232">
    <property type="component" value="Unassembled WGS sequence"/>
</dbReference>
<evidence type="ECO:0000313" key="1">
    <source>
        <dbReference type="EMBL" id="OCB90475.1"/>
    </source>
</evidence>